<dbReference type="Pfam" id="PF02311">
    <property type="entry name" value="AraC_binding"/>
    <property type="match status" value="1"/>
</dbReference>
<accession>A0A090RST6</accession>
<gene>
    <name evidence="5" type="ORF">JCM19235_6176</name>
</gene>
<keyword evidence="3" id="KW-0804">Transcription</keyword>
<evidence type="ECO:0000313" key="5">
    <source>
        <dbReference type="EMBL" id="GAL17623.1"/>
    </source>
</evidence>
<evidence type="ECO:0000256" key="3">
    <source>
        <dbReference type="ARBA" id="ARBA00023163"/>
    </source>
</evidence>
<dbReference type="PANTHER" id="PTHR46796:SF2">
    <property type="entry name" value="TRANSCRIPTIONAL REGULATORY PROTEIN"/>
    <property type="match status" value="1"/>
</dbReference>
<dbReference type="PROSITE" id="PS01124">
    <property type="entry name" value="HTH_ARAC_FAMILY_2"/>
    <property type="match status" value="1"/>
</dbReference>
<evidence type="ECO:0000256" key="2">
    <source>
        <dbReference type="ARBA" id="ARBA00023125"/>
    </source>
</evidence>
<evidence type="ECO:0000259" key="4">
    <source>
        <dbReference type="PROSITE" id="PS01124"/>
    </source>
</evidence>
<dbReference type="Gene3D" id="1.10.10.60">
    <property type="entry name" value="Homeodomain-like"/>
    <property type="match status" value="2"/>
</dbReference>
<protein>
    <submittedName>
        <fullName evidence="5">Transcriptional regulator AraC family</fullName>
    </submittedName>
</protein>
<dbReference type="GO" id="GO:0043565">
    <property type="term" value="F:sequence-specific DNA binding"/>
    <property type="evidence" value="ECO:0007669"/>
    <property type="project" value="InterPro"/>
</dbReference>
<evidence type="ECO:0000256" key="1">
    <source>
        <dbReference type="ARBA" id="ARBA00023015"/>
    </source>
</evidence>
<evidence type="ECO:0000313" key="6">
    <source>
        <dbReference type="Proteomes" id="UP000029228"/>
    </source>
</evidence>
<dbReference type="SMART" id="SM00342">
    <property type="entry name" value="HTH_ARAC"/>
    <property type="match status" value="1"/>
</dbReference>
<keyword evidence="2" id="KW-0238">DNA-binding</keyword>
<dbReference type="GO" id="GO:0003700">
    <property type="term" value="F:DNA-binding transcription factor activity"/>
    <property type="evidence" value="ECO:0007669"/>
    <property type="project" value="InterPro"/>
</dbReference>
<dbReference type="InterPro" id="IPR003313">
    <property type="entry name" value="AraC-bd"/>
</dbReference>
<keyword evidence="6" id="KW-1185">Reference proteome</keyword>
<dbReference type="SUPFAM" id="SSF51215">
    <property type="entry name" value="Regulatory protein AraC"/>
    <property type="match status" value="1"/>
</dbReference>
<keyword evidence="1" id="KW-0805">Transcription regulation</keyword>
<dbReference type="STRING" id="990268.JCM19235_6176"/>
<reference evidence="5 6" key="2">
    <citation type="submission" date="2014-09" db="EMBL/GenBank/DDBJ databases">
        <authorList>
            <consortium name="NBRP consortium"/>
            <person name="Sawabe T."/>
            <person name="Meirelles P."/>
            <person name="Nakanishi M."/>
            <person name="Sayaka M."/>
            <person name="Hattori M."/>
            <person name="Ohkuma M."/>
        </authorList>
    </citation>
    <scope>NUCLEOTIDE SEQUENCE [LARGE SCALE GENOMIC DNA]</scope>
    <source>
        <strain evidence="6">JCM19235</strain>
    </source>
</reference>
<dbReference type="Proteomes" id="UP000029228">
    <property type="component" value="Unassembled WGS sequence"/>
</dbReference>
<dbReference type="AlphaFoldDB" id="A0A090RST6"/>
<sequence>MSKEEFCHLASFEAFDGMDVINAQFVDTTFGKHAHGEFVITLVDAGVQQFFHKGATHNAISGDICVISPDEIHTGSKGCEQGWRYRGIYPSEQQVRDIYKEMYAKDGLPTFRNSTISDERLKRQMHLLFSTINNGGEQLEVESHLELLLVKMILQYGSSRLATTDGSNAKSNIMIARDYLADNCTKKVALDELAQLTGVSKYHLIHEFKRHLGVTPHQFQVQQRISYSKSLLKAGNKPIDVALACGFHDQSHFHKTFVSAMGINPTTYQQQFFTR</sequence>
<dbReference type="InterPro" id="IPR018060">
    <property type="entry name" value="HTH_AraC"/>
</dbReference>
<name>A0A090RST6_9VIBR</name>
<proteinExistence type="predicted"/>
<feature type="domain" description="HTH araC/xylS-type" evidence="4">
    <location>
        <begin position="174"/>
        <end position="271"/>
    </location>
</feature>
<dbReference type="EMBL" id="BBMR01000002">
    <property type="protein sequence ID" value="GAL17623.1"/>
    <property type="molecule type" value="Genomic_DNA"/>
</dbReference>
<dbReference type="InterPro" id="IPR050204">
    <property type="entry name" value="AraC_XylS_family_regulators"/>
</dbReference>
<dbReference type="PANTHER" id="PTHR46796">
    <property type="entry name" value="HTH-TYPE TRANSCRIPTIONAL ACTIVATOR RHAS-RELATED"/>
    <property type="match status" value="1"/>
</dbReference>
<dbReference type="SUPFAM" id="SSF46689">
    <property type="entry name" value="Homeodomain-like"/>
    <property type="match status" value="2"/>
</dbReference>
<dbReference type="InterPro" id="IPR037923">
    <property type="entry name" value="HTH-like"/>
</dbReference>
<reference evidence="5 6" key="1">
    <citation type="submission" date="2014-09" db="EMBL/GenBank/DDBJ databases">
        <title>Vibrio maritimus JCM 19235. (C45) whole genome shotgun sequence.</title>
        <authorList>
            <person name="Sawabe T."/>
            <person name="Meirelles P."/>
            <person name="Nakanishi M."/>
            <person name="Sayaka M."/>
            <person name="Hattori M."/>
            <person name="Ohkuma M."/>
        </authorList>
    </citation>
    <scope>NUCLEOTIDE SEQUENCE [LARGE SCALE GENOMIC DNA]</scope>
    <source>
        <strain evidence="6">JCM19235</strain>
    </source>
</reference>
<comment type="caution">
    <text evidence="5">The sequence shown here is derived from an EMBL/GenBank/DDBJ whole genome shotgun (WGS) entry which is preliminary data.</text>
</comment>
<organism evidence="5 6">
    <name type="scientific">Vibrio maritimus</name>
    <dbReference type="NCBI Taxonomy" id="990268"/>
    <lineage>
        <taxon>Bacteria</taxon>
        <taxon>Pseudomonadati</taxon>
        <taxon>Pseudomonadota</taxon>
        <taxon>Gammaproteobacteria</taxon>
        <taxon>Vibrionales</taxon>
        <taxon>Vibrionaceae</taxon>
        <taxon>Vibrio</taxon>
    </lineage>
</organism>
<dbReference type="InterPro" id="IPR009057">
    <property type="entry name" value="Homeodomain-like_sf"/>
</dbReference>
<dbReference type="Pfam" id="PF12833">
    <property type="entry name" value="HTH_18"/>
    <property type="match status" value="1"/>
</dbReference>